<reference evidence="4" key="1">
    <citation type="submission" date="2017-05" db="EMBL/GenBank/DDBJ databases">
        <authorList>
            <person name="Kirkegaard R."/>
            <person name="Mcilroy J S."/>
        </authorList>
    </citation>
    <scope>NUCLEOTIDE SEQUENCE [LARGE SCALE GENOMIC DNA]</scope>
</reference>
<evidence type="ECO:0000259" key="2">
    <source>
        <dbReference type="PROSITE" id="PS50983"/>
    </source>
</evidence>
<dbReference type="PANTHER" id="PTHR30535">
    <property type="entry name" value="VITAMIN B12-BINDING PROTEIN"/>
    <property type="match status" value="1"/>
</dbReference>
<dbReference type="Proteomes" id="UP000195514">
    <property type="component" value="Chromosome I"/>
</dbReference>
<feature type="domain" description="Fe/B12 periplasmic-binding" evidence="2">
    <location>
        <begin position="183"/>
        <end position="448"/>
    </location>
</feature>
<dbReference type="InterPro" id="IPR050902">
    <property type="entry name" value="ABC_Transporter_SBP"/>
</dbReference>
<gene>
    <name evidence="3" type="ORF">CFX1CAM_1383</name>
</gene>
<proteinExistence type="inferred from homology"/>
<dbReference type="Gene3D" id="1.20.58.2180">
    <property type="match status" value="1"/>
</dbReference>
<evidence type="ECO:0000313" key="3">
    <source>
        <dbReference type="EMBL" id="SMX54448.1"/>
    </source>
</evidence>
<dbReference type="KEGG" id="abat:CFX1CAM_1383"/>
<dbReference type="OrthoDB" id="9787830at2"/>
<dbReference type="EMBL" id="LT859958">
    <property type="protein sequence ID" value="SMX54448.1"/>
    <property type="molecule type" value="Genomic_DNA"/>
</dbReference>
<keyword evidence="4" id="KW-1185">Reference proteome</keyword>
<dbReference type="InterPro" id="IPR002491">
    <property type="entry name" value="ABC_transptr_periplasmic_BD"/>
</dbReference>
<dbReference type="PANTHER" id="PTHR30535:SF34">
    <property type="entry name" value="MOLYBDATE-BINDING PROTEIN MOLA"/>
    <property type="match status" value="1"/>
</dbReference>
<name>A0A1Y6K6D0_9CHLR</name>
<protein>
    <recommendedName>
        <fullName evidence="2">Fe/B12 periplasmic-binding domain-containing protein</fullName>
    </recommendedName>
</protein>
<accession>A0A1Y6K6D0</accession>
<dbReference type="PROSITE" id="PS51257">
    <property type="entry name" value="PROKAR_LIPOPROTEIN"/>
    <property type="match status" value="1"/>
</dbReference>
<dbReference type="AlphaFoldDB" id="A0A1Y6K6D0"/>
<dbReference type="RefSeq" id="WP_087862289.1">
    <property type="nucleotide sequence ID" value="NZ_LT859958.1"/>
</dbReference>
<evidence type="ECO:0000313" key="4">
    <source>
        <dbReference type="Proteomes" id="UP000195514"/>
    </source>
</evidence>
<dbReference type="PROSITE" id="PS50983">
    <property type="entry name" value="FE_B12_PBP"/>
    <property type="match status" value="1"/>
</dbReference>
<dbReference type="SUPFAM" id="SSF53807">
    <property type="entry name" value="Helical backbone' metal receptor"/>
    <property type="match status" value="1"/>
</dbReference>
<dbReference type="Pfam" id="PF01497">
    <property type="entry name" value="Peripla_BP_2"/>
    <property type="match status" value="1"/>
</dbReference>
<sequence length="481" mass="52791">MKNNQLRTFIIIGLLSILLIGCSGGIQKYQSLSAVNDVEEVQTSQAETKEGENPVEEVSLTTAMDVESAKFSIKADPDLQEVIAELYGSVFEGEAPLFVDENPDLIATRASGNRDGRPYIQPTFLPDAVLIPETDNLDVYNFINFAISPDGQQALIDMGALPEIISLIDQAGNLVEIQQPIRRVISAYGPASAIVYSVNGWDRLVSAAYLGARDPQGAAAMERIDPRFPDLVGDAYFSQKEFNLEQAAKLEPDLIIGSFRSAWIDTVKELGVPLFMVEAETSQQLREAVLMIGRLFGPNSQAQAQAWVDYYDWIIESIQGQLSGILPDEKPHVLFTGTEALRVVSGDMYQTTMIDAAGGISASAELSGYWNDINIEQVAVWNPDLIIVPPYGGASVGAITENPEWQIIDAVMQGQVFLMPKLVVPWDTPAPDSVLGIVWIAELIHPDSVELSCAIETEFFYNTFYSYAITKDEITSICNYE</sequence>
<organism evidence="3 4">
    <name type="scientific">Candidatus Brevifilum fermentans</name>
    <dbReference type="NCBI Taxonomy" id="1986204"/>
    <lineage>
        <taxon>Bacteria</taxon>
        <taxon>Bacillati</taxon>
        <taxon>Chloroflexota</taxon>
        <taxon>Anaerolineae</taxon>
        <taxon>Anaerolineales</taxon>
        <taxon>Anaerolineaceae</taxon>
        <taxon>Candidatus Brevifilum</taxon>
    </lineage>
</organism>
<evidence type="ECO:0000256" key="1">
    <source>
        <dbReference type="ARBA" id="ARBA00008814"/>
    </source>
</evidence>
<dbReference type="Gene3D" id="3.40.50.1980">
    <property type="entry name" value="Nitrogenase molybdenum iron protein domain"/>
    <property type="match status" value="2"/>
</dbReference>
<comment type="similarity">
    <text evidence="1">Belongs to the bacterial solute-binding protein 8 family.</text>
</comment>